<comment type="similarity">
    <text evidence="1">Belongs to the P-Pant transferase superfamily. Gsp/Sfp/HetI/AcpT family.</text>
</comment>
<dbReference type="STRING" id="1123024.GCA_000423625_01312"/>
<comment type="caution">
    <text evidence="4">The sequence shown here is derived from an EMBL/GenBank/DDBJ whole genome shotgun (WGS) entry which is preliminary data.</text>
</comment>
<proteinExistence type="inferred from homology"/>
<dbReference type="InterPro" id="IPR008278">
    <property type="entry name" value="4-PPantetheinyl_Trfase_dom"/>
</dbReference>
<evidence type="ECO:0000313" key="5">
    <source>
        <dbReference type="Proteomes" id="UP000321328"/>
    </source>
</evidence>
<protein>
    <recommendedName>
        <fullName evidence="3">4'-phosphopantetheinyl transferase domain-containing protein</fullName>
    </recommendedName>
</protein>
<feature type="domain" description="4'-phosphopantetheinyl transferase" evidence="3">
    <location>
        <begin position="109"/>
        <end position="211"/>
    </location>
</feature>
<dbReference type="InterPro" id="IPR050559">
    <property type="entry name" value="P-Pant_transferase_sf"/>
</dbReference>
<dbReference type="GO" id="GO:0005829">
    <property type="term" value="C:cytosol"/>
    <property type="evidence" value="ECO:0007669"/>
    <property type="project" value="TreeGrafter"/>
</dbReference>
<dbReference type="GO" id="GO:0019878">
    <property type="term" value="P:lysine biosynthetic process via aminoadipic acid"/>
    <property type="evidence" value="ECO:0007669"/>
    <property type="project" value="TreeGrafter"/>
</dbReference>
<evidence type="ECO:0000256" key="2">
    <source>
        <dbReference type="ARBA" id="ARBA00022679"/>
    </source>
</evidence>
<keyword evidence="2" id="KW-0808">Transferase</keyword>
<organism evidence="4 5">
    <name type="scientific">Pseudonocardia asaccharolytica DSM 44247 = NBRC 16224</name>
    <dbReference type="NCBI Taxonomy" id="1123024"/>
    <lineage>
        <taxon>Bacteria</taxon>
        <taxon>Bacillati</taxon>
        <taxon>Actinomycetota</taxon>
        <taxon>Actinomycetes</taxon>
        <taxon>Pseudonocardiales</taxon>
        <taxon>Pseudonocardiaceae</taxon>
        <taxon>Pseudonocardia</taxon>
    </lineage>
</organism>
<gene>
    <name evidence="4" type="ORF">PA7_09790</name>
</gene>
<dbReference type="AlphaFoldDB" id="A0A511CX61"/>
<sequence>MRCGECGVWWARPIDPEAHPALLALLDEHERTRLQSFRRPADRARYLAAHALARLVLGHRLGTHPAGLRFDRTCRCGQQHGKPRLAGDGPGFSLAHSGDLVGLAVFDRAVGLDVEQHRPLSDLAAMAAHVCSPAELARPRPSGPRAFLTTWTRKEALLKATGEGLSRPMSSITLSPPWRPPAVEAWTGDGAPRETVWLADLLPAADHPAAVAGFGTAPSIQEFDGDPLLLGWMPR</sequence>
<dbReference type="Pfam" id="PF01648">
    <property type="entry name" value="ACPS"/>
    <property type="match status" value="1"/>
</dbReference>
<accession>A0A511CX61</accession>
<reference evidence="4 5" key="1">
    <citation type="submission" date="2019-07" db="EMBL/GenBank/DDBJ databases">
        <title>Whole genome shotgun sequence of Pseudonocardia asaccharolytica NBRC 16224.</title>
        <authorList>
            <person name="Hosoyama A."/>
            <person name="Uohara A."/>
            <person name="Ohji S."/>
            <person name="Ichikawa N."/>
        </authorList>
    </citation>
    <scope>NUCLEOTIDE SEQUENCE [LARGE SCALE GENOMIC DNA]</scope>
    <source>
        <strain evidence="4 5">NBRC 16224</strain>
    </source>
</reference>
<evidence type="ECO:0000259" key="3">
    <source>
        <dbReference type="Pfam" id="PF01648"/>
    </source>
</evidence>
<dbReference type="GO" id="GO:0000287">
    <property type="term" value="F:magnesium ion binding"/>
    <property type="evidence" value="ECO:0007669"/>
    <property type="project" value="InterPro"/>
</dbReference>
<dbReference type="SUPFAM" id="SSF56214">
    <property type="entry name" value="4'-phosphopantetheinyl transferase"/>
    <property type="match status" value="2"/>
</dbReference>
<dbReference type="Gene3D" id="3.90.470.20">
    <property type="entry name" value="4'-phosphopantetheinyl transferase domain"/>
    <property type="match status" value="1"/>
</dbReference>
<name>A0A511CX61_9PSEU</name>
<dbReference type="InterPro" id="IPR037143">
    <property type="entry name" value="4-PPantetheinyl_Trfase_dom_sf"/>
</dbReference>
<dbReference type="EMBL" id="BJVI01000006">
    <property type="protein sequence ID" value="GEL17142.1"/>
    <property type="molecule type" value="Genomic_DNA"/>
</dbReference>
<dbReference type="PANTHER" id="PTHR12215:SF10">
    <property type="entry name" value="L-AMINOADIPATE-SEMIALDEHYDE DEHYDROGENASE-PHOSPHOPANTETHEINYL TRANSFERASE"/>
    <property type="match status" value="1"/>
</dbReference>
<evidence type="ECO:0000313" key="4">
    <source>
        <dbReference type="EMBL" id="GEL17142.1"/>
    </source>
</evidence>
<dbReference type="Proteomes" id="UP000321328">
    <property type="component" value="Unassembled WGS sequence"/>
</dbReference>
<dbReference type="PANTHER" id="PTHR12215">
    <property type="entry name" value="PHOSPHOPANTETHEINE TRANSFERASE"/>
    <property type="match status" value="1"/>
</dbReference>
<dbReference type="RefSeq" id="WP_028929366.1">
    <property type="nucleotide sequence ID" value="NZ_AUII01000004.1"/>
</dbReference>
<keyword evidence="5" id="KW-1185">Reference proteome</keyword>
<dbReference type="GO" id="GO:0008897">
    <property type="term" value="F:holo-[acyl-carrier-protein] synthase activity"/>
    <property type="evidence" value="ECO:0007669"/>
    <property type="project" value="InterPro"/>
</dbReference>
<dbReference type="OrthoDB" id="190168at2"/>
<evidence type="ECO:0000256" key="1">
    <source>
        <dbReference type="ARBA" id="ARBA00010990"/>
    </source>
</evidence>